<dbReference type="PROSITE" id="PS00198">
    <property type="entry name" value="4FE4S_FER_1"/>
    <property type="match status" value="1"/>
</dbReference>
<dbReference type="PANTHER" id="PTHR30176:SF3">
    <property type="entry name" value="FERREDOXIN-TYPE PROTEIN NAPH"/>
    <property type="match status" value="1"/>
</dbReference>
<dbReference type="Gene3D" id="3.30.70.20">
    <property type="match status" value="1"/>
</dbReference>
<dbReference type="InterPro" id="IPR017896">
    <property type="entry name" value="4Fe4S_Fe-S-bd"/>
</dbReference>
<feature type="domain" description="4Fe-4S ferredoxin-type" evidence="8">
    <location>
        <begin position="514"/>
        <end position="542"/>
    </location>
</feature>
<proteinExistence type="predicted"/>
<evidence type="ECO:0000313" key="10">
    <source>
        <dbReference type="Proteomes" id="UP000659388"/>
    </source>
</evidence>
<feature type="transmembrane region" description="Helical" evidence="7">
    <location>
        <begin position="237"/>
        <end position="256"/>
    </location>
</feature>
<protein>
    <submittedName>
        <fullName evidence="9">4Fe-4S binding protein</fullName>
    </submittedName>
</protein>
<dbReference type="PANTHER" id="PTHR30176">
    <property type="entry name" value="FERREDOXIN-TYPE PROTEIN NAPH"/>
    <property type="match status" value="1"/>
</dbReference>
<feature type="transmembrane region" description="Helical" evidence="7">
    <location>
        <begin position="194"/>
        <end position="213"/>
    </location>
</feature>
<dbReference type="GO" id="GO:0005886">
    <property type="term" value="C:plasma membrane"/>
    <property type="evidence" value="ECO:0007669"/>
    <property type="project" value="TreeGrafter"/>
</dbReference>
<dbReference type="PROSITE" id="PS51379">
    <property type="entry name" value="4FE4S_FER_2"/>
    <property type="match status" value="2"/>
</dbReference>
<keyword evidence="7" id="KW-0472">Membrane</keyword>
<keyword evidence="3" id="KW-0479">Metal-binding</keyword>
<organism evidence="9 10">
    <name type="scientific">Fulvivirga sediminis</name>
    <dbReference type="NCBI Taxonomy" id="2803949"/>
    <lineage>
        <taxon>Bacteria</taxon>
        <taxon>Pseudomonadati</taxon>
        <taxon>Bacteroidota</taxon>
        <taxon>Cytophagia</taxon>
        <taxon>Cytophagales</taxon>
        <taxon>Fulvivirgaceae</taxon>
        <taxon>Fulvivirga</taxon>
    </lineage>
</organism>
<reference evidence="9" key="1">
    <citation type="submission" date="2021-01" db="EMBL/GenBank/DDBJ databases">
        <title>Fulvivirga kasyanovii gen. nov., sp nov., a novel member of the phylum Bacteroidetes isolated from seawater in a mussel farm.</title>
        <authorList>
            <person name="Zhao L.-H."/>
            <person name="Wang Z.-J."/>
        </authorList>
    </citation>
    <scope>NUCLEOTIDE SEQUENCE</scope>
    <source>
        <strain evidence="9">2943</strain>
    </source>
</reference>
<keyword evidence="7" id="KW-1133">Transmembrane helix</keyword>
<dbReference type="Proteomes" id="UP000659388">
    <property type="component" value="Unassembled WGS sequence"/>
</dbReference>
<evidence type="ECO:0000256" key="1">
    <source>
        <dbReference type="ARBA" id="ARBA00022448"/>
    </source>
</evidence>
<keyword evidence="2" id="KW-0004">4Fe-4S</keyword>
<dbReference type="Pfam" id="PF12801">
    <property type="entry name" value="Fer4_5"/>
    <property type="match status" value="2"/>
</dbReference>
<comment type="caution">
    <text evidence="9">The sequence shown here is derived from an EMBL/GenBank/DDBJ whole genome shotgun (WGS) entry which is preliminary data.</text>
</comment>
<dbReference type="AlphaFoldDB" id="A0A937F6N3"/>
<evidence type="ECO:0000256" key="4">
    <source>
        <dbReference type="ARBA" id="ARBA00022982"/>
    </source>
</evidence>
<accession>A0A937F6N3</accession>
<feature type="transmembrane region" description="Helical" evidence="7">
    <location>
        <begin position="429"/>
        <end position="450"/>
    </location>
</feature>
<gene>
    <name evidence="9" type="ORF">JL102_02900</name>
</gene>
<evidence type="ECO:0000313" key="9">
    <source>
        <dbReference type="EMBL" id="MBL3655063.1"/>
    </source>
</evidence>
<dbReference type="EMBL" id="JAESIY010000001">
    <property type="protein sequence ID" value="MBL3655063.1"/>
    <property type="molecule type" value="Genomic_DNA"/>
</dbReference>
<name>A0A937F6N3_9BACT</name>
<keyword evidence="10" id="KW-1185">Reference proteome</keyword>
<evidence type="ECO:0000256" key="2">
    <source>
        <dbReference type="ARBA" id="ARBA00022485"/>
    </source>
</evidence>
<dbReference type="Pfam" id="PF13187">
    <property type="entry name" value="Fer4_9"/>
    <property type="match status" value="1"/>
</dbReference>
<keyword evidence="7" id="KW-0812">Transmembrane</keyword>
<dbReference type="GO" id="GO:0046872">
    <property type="term" value="F:metal ion binding"/>
    <property type="evidence" value="ECO:0007669"/>
    <property type="project" value="UniProtKB-KW"/>
</dbReference>
<keyword evidence="5" id="KW-0408">Iron</keyword>
<dbReference type="SUPFAM" id="SSF54862">
    <property type="entry name" value="4Fe-4S ferredoxins"/>
    <property type="match status" value="1"/>
</dbReference>
<feature type="transmembrane region" description="Helical" evidence="7">
    <location>
        <begin position="282"/>
        <end position="302"/>
    </location>
</feature>
<feature type="transmembrane region" description="Helical" evidence="7">
    <location>
        <begin position="462"/>
        <end position="485"/>
    </location>
</feature>
<feature type="domain" description="4Fe-4S ferredoxin-type" evidence="8">
    <location>
        <begin position="545"/>
        <end position="574"/>
    </location>
</feature>
<dbReference type="InterPro" id="IPR051684">
    <property type="entry name" value="Electron_Trans/Redox"/>
</dbReference>
<evidence type="ECO:0000256" key="7">
    <source>
        <dbReference type="SAM" id="Phobius"/>
    </source>
</evidence>
<evidence type="ECO:0000256" key="6">
    <source>
        <dbReference type="ARBA" id="ARBA00023014"/>
    </source>
</evidence>
<evidence type="ECO:0000256" key="5">
    <source>
        <dbReference type="ARBA" id="ARBA00023004"/>
    </source>
</evidence>
<feature type="transmembrane region" description="Helical" evidence="7">
    <location>
        <begin position="314"/>
        <end position="335"/>
    </location>
</feature>
<keyword evidence="6" id="KW-0411">Iron-sulfur</keyword>
<evidence type="ECO:0000259" key="8">
    <source>
        <dbReference type="PROSITE" id="PS51379"/>
    </source>
</evidence>
<keyword evidence="4" id="KW-0249">Electron transport</keyword>
<dbReference type="RefSeq" id="WP_202242204.1">
    <property type="nucleotide sequence ID" value="NZ_JAESIY010000001.1"/>
</dbReference>
<keyword evidence="1" id="KW-0813">Transport</keyword>
<dbReference type="GO" id="GO:0051539">
    <property type="term" value="F:4 iron, 4 sulfur cluster binding"/>
    <property type="evidence" value="ECO:0007669"/>
    <property type="project" value="UniProtKB-KW"/>
</dbReference>
<feature type="transmembrane region" description="Helical" evidence="7">
    <location>
        <begin position="367"/>
        <end position="390"/>
    </location>
</feature>
<dbReference type="InterPro" id="IPR017900">
    <property type="entry name" value="4Fe4S_Fe_S_CS"/>
</dbReference>
<evidence type="ECO:0000256" key="3">
    <source>
        <dbReference type="ARBA" id="ARBA00022723"/>
    </source>
</evidence>
<sequence length="595" mass="67229">MRTLLIQKAGMSLFILACTLLAAMLFINKYEISRSQLETVLSPQDYSKVSNFISPIINHEYTSSISFNADLEKVLDSANQNIQSTFSISNADLEHSIASFPNENITFNNEILASNFANDSIYNYKKDKLRTYTSWMNGKTYENKKVLKEELQGTTKSINGSLNSHLGFDNYKLNTLKLSITRAANSTPIKDSPLLWLGLTIGLGIFAAMLYILPKLSQLPGIKNDGVFQSAHTSRGWIGYSIGVMLILFYVLLYWYPEYMTNWMIMVDPVSQVLNGGPASQWFFYGLLYTIAIIVMGIRMFIKYRHSQYHIIRTSSVMFFQTSFAFLIPEILILLNQPSMDLKNIWPLNYTFFFDYNIQNLINSGGLGLFMLVWGIILVLVAVPVITYFYGKRWYCSWVCGCGGLAETLGDPYRQLSDKSLKSWKIERWMVHAVLAFAIMMTTGTLYTYFTGSGSLLGLDTYYIRSVYGFLIGSVFAGVVGVGFYPVMGSRVWCRFGCPLAAYLGIIQRFKSKFRITTNGGQCISCGNCSTYCEMGIDVRWYAQREQNIVRASCVGCGVCASVCPRGVLKLENDDPDNRFEKPIRISNSKIEVLN</sequence>